<comment type="caution">
    <text evidence="1">The sequence shown here is derived from an EMBL/GenBank/DDBJ whole genome shotgun (WGS) entry which is preliminary data.</text>
</comment>
<feature type="non-terminal residue" evidence="1">
    <location>
        <position position="51"/>
    </location>
</feature>
<proteinExistence type="predicted"/>
<keyword evidence="2" id="KW-1185">Reference proteome</keyword>
<name>A0A812LBI6_SYMPI</name>
<dbReference type="Proteomes" id="UP000649617">
    <property type="component" value="Unassembled WGS sequence"/>
</dbReference>
<sequence length="51" mass="5908">MMAFWTGTFGEERGRALSYETFNLYHADQWILKPATAGLADTKEDQHPAWF</sequence>
<dbReference type="AlphaFoldDB" id="A0A812LBI6"/>
<evidence type="ECO:0000313" key="2">
    <source>
        <dbReference type="Proteomes" id="UP000649617"/>
    </source>
</evidence>
<organism evidence="1 2">
    <name type="scientific">Symbiodinium pilosum</name>
    <name type="common">Dinoflagellate</name>
    <dbReference type="NCBI Taxonomy" id="2952"/>
    <lineage>
        <taxon>Eukaryota</taxon>
        <taxon>Sar</taxon>
        <taxon>Alveolata</taxon>
        <taxon>Dinophyceae</taxon>
        <taxon>Suessiales</taxon>
        <taxon>Symbiodiniaceae</taxon>
        <taxon>Symbiodinium</taxon>
    </lineage>
</organism>
<evidence type="ECO:0000313" key="1">
    <source>
        <dbReference type="EMBL" id="CAE7243837.1"/>
    </source>
</evidence>
<protein>
    <submittedName>
        <fullName evidence="1">Uncharacterized protein</fullName>
    </submittedName>
</protein>
<gene>
    <name evidence="1" type="ORF">SPIL2461_LOCUS4370</name>
</gene>
<reference evidence="1" key="1">
    <citation type="submission" date="2021-02" db="EMBL/GenBank/DDBJ databases">
        <authorList>
            <person name="Dougan E. K."/>
            <person name="Rhodes N."/>
            <person name="Thang M."/>
            <person name="Chan C."/>
        </authorList>
    </citation>
    <scope>NUCLEOTIDE SEQUENCE</scope>
</reference>
<accession>A0A812LBI6</accession>
<dbReference type="EMBL" id="CAJNIZ010005699">
    <property type="protein sequence ID" value="CAE7243837.1"/>
    <property type="molecule type" value="Genomic_DNA"/>
</dbReference>
<dbReference type="OrthoDB" id="10551429at2759"/>